<accession>A0A0A8Z8Q1</accession>
<dbReference type="AlphaFoldDB" id="A0A0A8Z8Q1"/>
<reference evidence="1" key="1">
    <citation type="submission" date="2014-09" db="EMBL/GenBank/DDBJ databases">
        <authorList>
            <person name="Magalhaes I.L.F."/>
            <person name="Oliveira U."/>
            <person name="Santos F.R."/>
            <person name="Vidigal T.H.D.A."/>
            <person name="Brescovit A.D."/>
            <person name="Santos A.J."/>
        </authorList>
    </citation>
    <scope>NUCLEOTIDE SEQUENCE</scope>
    <source>
        <tissue evidence="1">Shoot tissue taken approximately 20 cm above the soil surface</tissue>
    </source>
</reference>
<protein>
    <submittedName>
        <fullName evidence="1">Uncharacterized protein</fullName>
    </submittedName>
</protein>
<dbReference type="EMBL" id="GBRH01266648">
    <property type="protein sequence ID" value="JAD31247.1"/>
    <property type="molecule type" value="Transcribed_RNA"/>
</dbReference>
<evidence type="ECO:0000313" key="1">
    <source>
        <dbReference type="EMBL" id="JAD31247.1"/>
    </source>
</evidence>
<reference evidence="1" key="2">
    <citation type="journal article" date="2015" name="Data Brief">
        <title>Shoot transcriptome of the giant reed, Arundo donax.</title>
        <authorList>
            <person name="Barrero R.A."/>
            <person name="Guerrero F.D."/>
            <person name="Moolhuijzen P."/>
            <person name="Goolsby J.A."/>
            <person name="Tidwell J."/>
            <person name="Bellgard S.E."/>
            <person name="Bellgard M.I."/>
        </authorList>
    </citation>
    <scope>NUCLEOTIDE SEQUENCE</scope>
    <source>
        <tissue evidence="1">Shoot tissue taken approximately 20 cm above the soil surface</tissue>
    </source>
</reference>
<organism evidence="1">
    <name type="scientific">Arundo donax</name>
    <name type="common">Giant reed</name>
    <name type="synonym">Donax arundinaceus</name>
    <dbReference type="NCBI Taxonomy" id="35708"/>
    <lineage>
        <taxon>Eukaryota</taxon>
        <taxon>Viridiplantae</taxon>
        <taxon>Streptophyta</taxon>
        <taxon>Embryophyta</taxon>
        <taxon>Tracheophyta</taxon>
        <taxon>Spermatophyta</taxon>
        <taxon>Magnoliopsida</taxon>
        <taxon>Liliopsida</taxon>
        <taxon>Poales</taxon>
        <taxon>Poaceae</taxon>
        <taxon>PACMAD clade</taxon>
        <taxon>Arundinoideae</taxon>
        <taxon>Arundineae</taxon>
        <taxon>Arundo</taxon>
    </lineage>
</organism>
<proteinExistence type="predicted"/>
<sequence length="48" mass="5590">MALVPLQSTLTLTRAEPILFLVHRRRTQIDGQPPGTPNSVWWEQPKFY</sequence>
<name>A0A0A8Z8Q1_ARUDO</name>